<dbReference type="Pfam" id="PF23622">
    <property type="entry name" value="LRR_At1g61320_AtMIF1"/>
    <property type="match status" value="2"/>
</dbReference>
<protein>
    <recommendedName>
        <fullName evidence="2">F-box domain-containing protein</fullName>
    </recommendedName>
</protein>
<dbReference type="SUPFAM" id="SSF81383">
    <property type="entry name" value="F-box domain"/>
    <property type="match status" value="1"/>
</dbReference>
<dbReference type="InterPro" id="IPR001810">
    <property type="entry name" value="F-box_dom"/>
</dbReference>
<dbReference type="InterPro" id="IPR032675">
    <property type="entry name" value="LRR_dom_sf"/>
</dbReference>
<organism evidence="3">
    <name type="scientific">Davidia involucrata</name>
    <name type="common">Dove tree</name>
    <dbReference type="NCBI Taxonomy" id="16924"/>
    <lineage>
        <taxon>Eukaryota</taxon>
        <taxon>Viridiplantae</taxon>
        <taxon>Streptophyta</taxon>
        <taxon>Embryophyta</taxon>
        <taxon>Tracheophyta</taxon>
        <taxon>Spermatophyta</taxon>
        <taxon>Magnoliopsida</taxon>
        <taxon>eudicotyledons</taxon>
        <taxon>Gunneridae</taxon>
        <taxon>Pentapetalae</taxon>
        <taxon>asterids</taxon>
        <taxon>Cornales</taxon>
        <taxon>Nyssaceae</taxon>
        <taxon>Davidia</taxon>
    </lineage>
</organism>
<proteinExistence type="predicted"/>
<accession>A0A5B7BPX2</accession>
<gene>
    <name evidence="3" type="ORF">Din_040318</name>
</gene>
<dbReference type="PANTHER" id="PTHR34145">
    <property type="entry name" value="OS02G0105600 PROTEIN"/>
    <property type="match status" value="1"/>
</dbReference>
<name>A0A5B7BPX2_DAVIN</name>
<dbReference type="EMBL" id="GHES01040318">
    <property type="protein sequence ID" value="MPA70877.1"/>
    <property type="molecule type" value="Transcribed_RNA"/>
</dbReference>
<feature type="region of interest" description="Disordered" evidence="1">
    <location>
        <begin position="503"/>
        <end position="531"/>
    </location>
</feature>
<dbReference type="InterPro" id="IPR036047">
    <property type="entry name" value="F-box-like_dom_sf"/>
</dbReference>
<feature type="domain" description="F-box" evidence="2">
    <location>
        <begin position="29"/>
        <end position="77"/>
    </location>
</feature>
<dbReference type="InterPro" id="IPR055357">
    <property type="entry name" value="LRR_At1g61320_AtMIF1"/>
</dbReference>
<dbReference type="InterPro" id="IPR053781">
    <property type="entry name" value="F-box_AtFBL13-like"/>
</dbReference>
<dbReference type="Gene3D" id="3.80.10.10">
    <property type="entry name" value="Ribonuclease Inhibitor"/>
    <property type="match status" value="1"/>
</dbReference>
<reference evidence="3" key="1">
    <citation type="submission" date="2019-08" db="EMBL/GenBank/DDBJ databases">
        <title>Reference gene set and small RNA set construction with multiple tissues from Davidia involucrata Baill.</title>
        <authorList>
            <person name="Yang H."/>
            <person name="Zhou C."/>
            <person name="Li G."/>
            <person name="Wang J."/>
            <person name="Gao P."/>
            <person name="Wang M."/>
            <person name="Wang R."/>
            <person name="Zhao Y."/>
        </authorList>
    </citation>
    <scope>NUCLEOTIDE SEQUENCE</scope>
    <source>
        <tissue evidence="3">Mixed with DoveR01_LX</tissue>
    </source>
</reference>
<dbReference type="AlphaFoldDB" id="A0A5B7BPX2"/>
<evidence type="ECO:0000256" key="1">
    <source>
        <dbReference type="SAM" id="MobiDB-lite"/>
    </source>
</evidence>
<evidence type="ECO:0000259" key="2">
    <source>
        <dbReference type="PROSITE" id="PS50181"/>
    </source>
</evidence>
<dbReference type="InterPro" id="IPR053772">
    <property type="entry name" value="At1g61320/At1g61330-like"/>
</dbReference>
<dbReference type="PANTHER" id="PTHR34145:SF28">
    <property type="entry name" value="F-BOX DOMAIN-CONTAINING PROTEIN"/>
    <property type="match status" value="1"/>
</dbReference>
<dbReference type="CDD" id="cd22160">
    <property type="entry name" value="F-box_AtFBL13-like"/>
    <property type="match status" value="1"/>
</dbReference>
<dbReference type="Pfam" id="PF00646">
    <property type="entry name" value="F-box"/>
    <property type="match status" value="1"/>
</dbReference>
<dbReference type="PROSITE" id="PS50181">
    <property type="entry name" value="FBOX"/>
    <property type="match status" value="1"/>
</dbReference>
<dbReference type="SUPFAM" id="SSF52058">
    <property type="entry name" value="L domain-like"/>
    <property type="match status" value="1"/>
</dbReference>
<evidence type="ECO:0000313" key="3">
    <source>
        <dbReference type="EMBL" id="MPA70877.1"/>
    </source>
</evidence>
<sequence length="531" mass="61723">MDCTSQRKPKRKFSQIEKKQNIVDVNDNMDWISELPEPIIHQILSRLRSKDVARTSVLSKKWRDMWASFLTFNFDQKSYRANQNESFKDFVENSLSTRLEPLFGIQKFRLYMTSFNLKLAPRIDRWISAATSKNVKELEIHLKVKQKKYYSLPQTVLTAETITSLKLYGCRLDICSDIKLAHLRVLSIKKARINAHIIESLIGSCPLIQDLRLVHCSGLECLHVSGLLELKRIEVHECHGLKSVEIEIPNLQTFWYYGKKSMPCKINLAACENLKNLTLKDPSMTDELFQEQISKFSVLEDLVLKECSTLERITVLSEKLERLALIGCRKLEEANIDAPNLLSFEYTGDKMPFSSMSASSLHEAKLYFQSPKKNQDTIWFDMLQKFLGKFDQSKVLKLVVQLDKNVIIYEELKEIQLLPFFELKLDIIKSSWTLKEHVDTLLRMCHPKTLSVVSSSSGKFLKFLHEKIMNREGNPNCCRYYTRKCWQHYLEDVEIEKSEGNGISGQNPWLKSSPTLQKSTSFKLNWRSNKQ</sequence>
<dbReference type="Gene3D" id="1.20.1280.50">
    <property type="match status" value="1"/>
</dbReference>
<feature type="compositionally biased region" description="Polar residues" evidence="1">
    <location>
        <begin position="504"/>
        <end position="531"/>
    </location>
</feature>